<sequence length="465" mass="55001">MINSREEIFEENDEFNTEEKIRLAAIKEQVLVLSEGINENCHIFRNCLRDGQILGYKDKLAKLYYDIAYANYKYYNQSLVKNNLLSVKICLEKCIQQFTKKQEITDRINIIKDAKYLLDSACDLYIKSNIQQNNLPNIPGNAVVLTCKKNCTYEYRSYFVENGLWVKDGLNLKYVSNRILNNLQNLVYNDKSGLVKKTEEYAKLIETITQQAQLKRGRVSINVKYHKLIRKRKQLEQNLEKKVLYARNIKEEDEQESSNTVTSVVLKLLTEIIECNLEIGCIDQAEYYINILRNISGENFQNKLNEFNLRKDLIIQLKQILESETALLSTQEDDVEYFIVKKPENISYYNKEMEKWKTNQCVNNNKSILFIYNPEEEENHWESWFWIPKKVQEIFKLNIYENSILSQFLKHIYSNKTTNLFFGELLDMLGDENIFVNLNEILKNTLFINDQFILKSKRTKIIHSC</sequence>
<protein>
    <submittedName>
        <fullName evidence="1">Uncharacterized protein</fullName>
    </submittedName>
</protein>
<proteinExistence type="predicted"/>
<evidence type="ECO:0000313" key="2">
    <source>
        <dbReference type="EMBL" id="CAF4457491.1"/>
    </source>
</evidence>
<feature type="non-terminal residue" evidence="1">
    <location>
        <position position="465"/>
    </location>
</feature>
<keyword evidence="3" id="KW-1185">Reference proteome</keyword>
<evidence type="ECO:0000313" key="1">
    <source>
        <dbReference type="EMBL" id="CAF1587253.1"/>
    </source>
</evidence>
<name>A0A815ZQH7_9BILA</name>
<dbReference type="Proteomes" id="UP000681722">
    <property type="component" value="Unassembled WGS sequence"/>
</dbReference>
<dbReference type="OrthoDB" id="9992391at2759"/>
<dbReference type="EMBL" id="CAJNOQ010032855">
    <property type="protein sequence ID" value="CAF1587253.1"/>
    <property type="molecule type" value="Genomic_DNA"/>
</dbReference>
<gene>
    <name evidence="1" type="ORF">GPM918_LOCUS41502</name>
    <name evidence="2" type="ORF">SRO942_LOCUS42562</name>
</gene>
<evidence type="ECO:0000313" key="3">
    <source>
        <dbReference type="Proteomes" id="UP000663829"/>
    </source>
</evidence>
<organism evidence="1 3">
    <name type="scientific">Didymodactylos carnosus</name>
    <dbReference type="NCBI Taxonomy" id="1234261"/>
    <lineage>
        <taxon>Eukaryota</taxon>
        <taxon>Metazoa</taxon>
        <taxon>Spiralia</taxon>
        <taxon>Gnathifera</taxon>
        <taxon>Rotifera</taxon>
        <taxon>Eurotatoria</taxon>
        <taxon>Bdelloidea</taxon>
        <taxon>Philodinida</taxon>
        <taxon>Philodinidae</taxon>
        <taxon>Didymodactylos</taxon>
    </lineage>
</organism>
<reference evidence="1" key="1">
    <citation type="submission" date="2021-02" db="EMBL/GenBank/DDBJ databases">
        <authorList>
            <person name="Nowell W R."/>
        </authorList>
    </citation>
    <scope>NUCLEOTIDE SEQUENCE</scope>
</reference>
<dbReference type="EMBL" id="CAJOBC010098940">
    <property type="protein sequence ID" value="CAF4457491.1"/>
    <property type="molecule type" value="Genomic_DNA"/>
</dbReference>
<dbReference type="Proteomes" id="UP000663829">
    <property type="component" value="Unassembled WGS sequence"/>
</dbReference>
<dbReference type="AlphaFoldDB" id="A0A815ZQH7"/>
<comment type="caution">
    <text evidence="1">The sequence shown here is derived from an EMBL/GenBank/DDBJ whole genome shotgun (WGS) entry which is preliminary data.</text>
</comment>
<accession>A0A815ZQH7</accession>